<dbReference type="AlphaFoldDB" id="A0A1I3W710"/>
<feature type="region of interest" description="Disordered" evidence="1">
    <location>
        <begin position="1"/>
        <end position="72"/>
    </location>
</feature>
<evidence type="ECO:0000313" key="3">
    <source>
        <dbReference type="Proteomes" id="UP000198755"/>
    </source>
</evidence>
<sequence length="188" mass="20624">MPSTTPSDRGAFQPILQSREQRNYHARRLKSPSRPHDPYSTTAALDKAAPRAPQKRRIAEDRPTSSPSCSSAIAARPHSCLRGRPSCSSRAQIRLRDGPCCASNSTVSFTGNPKTAHDFGARAEFSFRLAQSPTGFELYSGGWCRQSVRRWRGGGSGNYIAMARRAPIDELGRPLPFASEPRVLEAEP</sequence>
<protein>
    <submittedName>
        <fullName evidence="2">Uncharacterized protein</fullName>
    </submittedName>
</protein>
<dbReference type="EMBL" id="FOSN01000001">
    <property type="protein sequence ID" value="SFK03222.1"/>
    <property type="molecule type" value="Genomic_DNA"/>
</dbReference>
<keyword evidence="3" id="KW-1185">Reference proteome</keyword>
<gene>
    <name evidence="2" type="ORF">SAMN05444581_101391</name>
</gene>
<evidence type="ECO:0000256" key="1">
    <source>
        <dbReference type="SAM" id="MobiDB-lite"/>
    </source>
</evidence>
<dbReference type="Proteomes" id="UP000198755">
    <property type="component" value="Unassembled WGS sequence"/>
</dbReference>
<evidence type="ECO:0000313" key="2">
    <source>
        <dbReference type="EMBL" id="SFK03222.1"/>
    </source>
</evidence>
<feature type="compositionally biased region" description="Basic residues" evidence="1">
    <location>
        <begin position="24"/>
        <end position="33"/>
    </location>
</feature>
<accession>A0A1I3W710</accession>
<reference evidence="2 3" key="1">
    <citation type="submission" date="2016-10" db="EMBL/GenBank/DDBJ databases">
        <authorList>
            <person name="de Groot N.N."/>
        </authorList>
    </citation>
    <scope>NUCLEOTIDE SEQUENCE [LARGE SCALE GENOMIC DNA]</scope>
    <source>
        <strain evidence="2 3">NE2</strain>
    </source>
</reference>
<organism evidence="2 3">
    <name type="scientific">Methylocapsa palsarum</name>
    <dbReference type="NCBI Taxonomy" id="1612308"/>
    <lineage>
        <taxon>Bacteria</taxon>
        <taxon>Pseudomonadati</taxon>
        <taxon>Pseudomonadota</taxon>
        <taxon>Alphaproteobacteria</taxon>
        <taxon>Hyphomicrobiales</taxon>
        <taxon>Beijerinckiaceae</taxon>
        <taxon>Methylocapsa</taxon>
    </lineage>
</organism>
<name>A0A1I3W710_9HYPH</name>
<proteinExistence type="predicted"/>